<evidence type="ECO:0000313" key="8">
    <source>
        <dbReference type="Proteomes" id="UP001597118"/>
    </source>
</evidence>
<feature type="domain" description="Calx-beta" evidence="6">
    <location>
        <begin position="886"/>
        <end position="987"/>
    </location>
</feature>
<dbReference type="PANTHER" id="PTHR11878">
    <property type="entry name" value="SODIUM/CALCIUM EXCHANGER"/>
    <property type="match status" value="1"/>
</dbReference>
<dbReference type="SUPFAM" id="SSF141072">
    <property type="entry name" value="CalX-like"/>
    <property type="match status" value="42"/>
</dbReference>
<feature type="domain" description="Calx-beta" evidence="6">
    <location>
        <begin position="5254"/>
        <end position="5352"/>
    </location>
</feature>
<feature type="domain" description="Calx-beta" evidence="6">
    <location>
        <begin position="4183"/>
        <end position="4286"/>
    </location>
</feature>
<dbReference type="Pfam" id="PF03160">
    <property type="entry name" value="Calx-beta"/>
    <property type="match status" value="30"/>
</dbReference>
<dbReference type="InterPro" id="IPR003644">
    <property type="entry name" value="Calx_beta"/>
</dbReference>
<evidence type="ECO:0000256" key="3">
    <source>
        <dbReference type="ARBA" id="ARBA00022837"/>
    </source>
</evidence>
<evidence type="ECO:0000256" key="4">
    <source>
        <dbReference type="ARBA" id="ARBA00023065"/>
    </source>
</evidence>
<dbReference type="Gene3D" id="2.60.40.2030">
    <property type="match status" value="42"/>
</dbReference>
<keyword evidence="2" id="KW-0677">Repeat</keyword>
<feature type="domain" description="Calx-beta" evidence="6">
    <location>
        <begin position="1351"/>
        <end position="1453"/>
    </location>
</feature>
<feature type="domain" description="Calx-beta" evidence="6">
    <location>
        <begin position="5368"/>
        <end position="5470"/>
    </location>
</feature>
<feature type="domain" description="Calx-beta" evidence="6">
    <location>
        <begin position="4424"/>
        <end position="4525"/>
    </location>
</feature>
<feature type="domain" description="Calx-beta" evidence="6">
    <location>
        <begin position="4542"/>
        <end position="4643"/>
    </location>
</feature>
<feature type="domain" description="Calx-beta" evidence="6">
    <location>
        <begin position="1583"/>
        <end position="1685"/>
    </location>
</feature>
<feature type="domain" description="Calx-beta" evidence="6">
    <location>
        <begin position="2167"/>
        <end position="2266"/>
    </location>
</feature>
<feature type="domain" description="Calx-beta" evidence="6">
    <location>
        <begin position="3709"/>
        <end position="3811"/>
    </location>
</feature>
<feature type="domain" description="Calx-beta" evidence="6">
    <location>
        <begin position="1937"/>
        <end position="2031"/>
    </location>
</feature>
<accession>A0ABW4I967</accession>
<feature type="domain" description="Calx-beta" evidence="6">
    <location>
        <begin position="3000"/>
        <end position="3101"/>
    </location>
</feature>
<comment type="caution">
    <text evidence="7">The sequence shown here is derived from an EMBL/GenBank/DDBJ whole genome shotgun (WGS) entry which is preliminary data.</text>
</comment>
<dbReference type="Pfam" id="PF01345">
    <property type="entry name" value="DUF11"/>
    <property type="match status" value="1"/>
</dbReference>
<feature type="region of interest" description="Disordered" evidence="5">
    <location>
        <begin position="441"/>
        <end position="460"/>
    </location>
</feature>
<feature type="domain" description="Calx-beta" evidence="6">
    <location>
        <begin position="1818"/>
        <end position="1920"/>
    </location>
</feature>
<reference evidence="8" key="1">
    <citation type="journal article" date="2019" name="Int. J. Syst. Evol. Microbiol.">
        <title>The Global Catalogue of Microorganisms (GCM) 10K type strain sequencing project: providing services to taxonomists for standard genome sequencing and annotation.</title>
        <authorList>
            <consortium name="The Broad Institute Genomics Platform"/>
            <consortium name="The Broad Institute Genome Sequencing Center for Infectious Disease"/>
            <person name="Wu L."/>
            <person name="Ma J."/>
        </authorList>
    </citation>
    <scope>NUCLEOTIDE SEQUENCE [LARGE SCALE GENOMIC DNA]</scope>
    <source>
        <strain evidence="8">CCUG 53762</strain>
    </source>
</reference>
<feature type="domain" description="Calx-beta" evidence="6">
    <location>
        <begin position="1472"/>
        <end position="1568"/>
    </location>
</feature>
<keyword evidence="4" id="KW-0813">Transport</keyword>
<feature type="domain" description="Calx-beta" evidence="6">
    <location>
        <begin position="3595"/>
        <end position="3692"/>
    </location>
</feature>
<keyword evidence="1" id="KW-0732">Signal</keyword>
<keyword evidence="4" id="KW-0406">Ion transport</keyword>
<evidence type="ECO:0000256" key="2">
    <source>
        <dbReference type="ARBA" id="ARBA00022737"/>
    </source>
</evidence>
<dbReference type="PANTHER" id="PTHR11878:SF65">
    <property type="entry name" value="NA_CA-EXCHANGE PROTEIN, ISOFORM G"/>
    <property type="match status" value="1"/>
</dbReference>
<dbReference type="RefSeq" id="WP_379661229.1">
    <property type="nucleotide sequence ID" value="NZ_JBHUDG010000003.1"/>
</dbReference>
<feature type="domain" description="Calx-beta" evidence="6">
    <location>
        <begin position="4899"/>
        <end position="5001"/>
    </location>
</feature>
<dbReference type="InterPro" id="IPR051171">
    <property type="entry name" value="CaCA"/>
</dbReference>
<dbReference type="InterPro" id="IPR038081">
    <property type="entry name" value="CalX-like_sf"/>
</dbReference>
<feature type="domain" description="Calx-beta" evidence="6">
    <location>
        <begin position="3829"/>
        <end position="3930"/>
    </location>
</feature>
<feature type="domain" description="Calx-beta" evidence="6">
    <location>
        <begin position="5135"/>
        <end position="5237"/>
    </location>
</feature>
<dbReference type="EMBL" id="JBHUDG010000003">
    <property type="protein sequence ID" value="MFD1628844.1"/>
    <property type="molecule type" value="Genomic_DNA"/>
</dbReference>
<feature type="domain" description="Calx-beta" evidence="6">
    <location>
        <begin position="1702"/>
        <end position="1799"/>
    </location>
</feature>
<sequence length="5909" mass="637052">MSCLSFSVFAEGSKDMIASGNGHRAHFLSSDMDGEGIPFPTKGTVKVYAKVGERLFLGSSAVGIGSGRINVKVPQGGGTITYTTTTQGVISNRSQEVFGPSLNGGADGGYIPYIITVGAGQEGIWEIDFISPSPTTDPRSVNGTNHPPVNSVGLDWVPQLSTVPYIAAFDVSVRNAANTGFVSGRAFMNVFNGTLSAGSSLFYAQFNILTYDGYLYEVDNNGQAGYIFSFFVNNKGFKNGSGDPAYRSVTSATTVNTKDPRTDDTATDFTHKIFFNTPAADLPEDAPTPTATTWLRKPIKALSVSDVLFTGFEGTENKAGTFPLGGLIKFKTSQPGSYDINIDINNNGIFNENVDVRLTGTAVNGDNEVRWNGLDGNGGKVYGGVPLSPNQLQVSLVGGEVHFPFLDVENNVNGIIIKRINGANAPDYTVHWNDEDITASTSVPIPKKTPIGGANSSSNGHKYGNTSYSTSAYGNKVGLDTWAYLVSAPQIPYLNITFREADLEVVSILANKTTYCVGEEMVYTVRVRNNGPDDVEGAKFFFDYPAEFTITDITTSFLPANIGNQIVNSQTNTTQYNAVLNLINGAELTYIIKGTLSASPAGGVITKASVMRPKDVTDPDATHPDAAEPTDPEVECNYGTVGCNNIKTHSNVTLSGVTINMGSNQTVTEGTGGIKTMTFPVTLSTTSNCDITIDYEIAHLTTDAADFIGPTSGTLIVPKGQTQANIVLQIATDNIIERNEEFKLVITNPSGLNTIGIKEATGTIENDDSGIINVTKVDGYEEGAVPAKLIFSFANGVTSDCDLEIDFTLGGTAEWGGVDYIGTQANTVIIPAGQSTYELIFPVINDDIIEGNETIFIAAVQSIRSRRPENGNLQSAYNISLNPNVPSITIFDNDKGTIKLSGPVTLNEGDTNYTDFTFNVTLDKETAGAFTLNFKTADGTALVADNDYEPQNRVVTIPKMPGTYPVTVRVIGDHKIESDEYFHVTISDLSNNYSGNLSITQGASIGYILNDDSGILDIVSENTTEGGAAAYFAFTLRDNKVADTDIIISYTLTGKANGNGIDYDKPQTGTITLLKGQSTVHLYLNTYDDGLVEGTEDVVLTVNSLSHPGITLSGNMSTLYIFDINRVQITVADAQVIEGNAGTSLLRFKAVLNGRTDRDFTLPFTIQDIETTLGTDYTVTTISPISFSPNLATQEVNIDIAVKGDYDIEGDETLQLILGAPSKTFNGALTVQSVPAIGTIIDDDSGQITVTASNGKEENEEPVVFTFSFPVGVTATTATEINFTLAGSTASAGTDYKAPTVYKVTIPANTNSATLTIRVNDDDIIEGTETIVLTPSPIIGNPGVTINTHAITAQIEDNDKGTITLTGPPSIIEGDNGVNTINYTIKLDKEIQTPIQLSYRTADITAFAGEDYDGVLDTYTFLPGLSEQEITVPVNIRGDKKIEADEVFRLILNPLLQDFDGRLTISNPYVETTIVNDDLANIVIHKIDGKEGSQDARFTIGFDDGYSADVPISISYTLGGTAQNPSDYTGASSGVLTINPGQSTVQLDLPVVDDNLVENLETVTITLANTLLPYHITFTELQKTLNIIDNDAASISISNASVVEGNESDTYLVFDVELTGANVQDAFSLPFTITEGTATVNVDYEVPASITLYFNGPADRNKQIRVLVKGDLIIEKDETLNVALGLLSANFGGRLTIANPNAVGTIVNNDKGIIQIVPSHGNEEGAVAGFFHFNFLNGITSDEPTTIRFNLGGSAENPDDYTTANSAFVTIPAGLTSGEVKIEVIDDDIVENTETVILTTTGVDTAYPTAVTVSNSPQTVNILDNDKGELVLITEPDVTEGADGETKIVKFKVKLTKATASPFSVNYQFTDITATNGNDYQASNGTWNFEGKAGEEKEVSVIIVGDSKIEDSETFRFQFNTSANLYNGAISIPNNTAVFTIINDDSAQLSITKQDGEEGGNDGYFTISFPSGYTADLPIQIGYTLSGAQAGDDYKALPGTITLPANTNSINIPIEIIDDAKVEGDEFLTITANIVTPVYGVTFANNSSTLKITDNDFGTVTINDVTVNEQNNGVHTLSFDVLLDTETETAFNVNYKTEDGTAIAGEDYEATTGTLTFGGAKDEVQHIQVKYYGDKKVEADETFKAILQSLYKTFDGHLSISTTAHTGTATLKNDDSAVVAVAVTHGSENGTKGVFRFYLENGATSDKPVTLNYQLGGTALNVSAKKDYDITHPTSVTIPAGENYVDVELTIVDDTIVEGTETVELKNVQVFSGYGSAITLSPTIPVLNITDNDNAEITITAVDELTEGNTGDFKQYRFTVKLNEETADAFNVNYTVTDGTAQRTDGDYVINPTGTLNFLGEKDEPHYIDVQINGDDKIEPDEDFVVTLSSPSNNFENRLTIPVKTKKGIIKNDDFADIVITKQDGAEGGQPAAFIFTLGNNKTVDEDISIEYILDNVSAKAGEDYTINPTDVSPLLLKKGSNSVALTLNVIDDNIVEGTETVNITAHTQSNLRNNIIISNPEVTLNIEDNDEATLSIQNVSKAEGDSNTTIFTFTAELDKATQKPFSVKYATIDGTAIAGEDYQGATGTLNFGALSTTSQTFSVQVNGDKKIEADEVFNVLLSDLSTDFGGKLHLPTLPGTGTIINDDEAVINITSLDGGEGFPQRPRFRFEITNGNTSDQAIVINYSLEGTATSPSDYTVVTNSNVTSNSVTIPAGSTYVDLEFDVVDDDIVELTETISFKAVSINTTSTAYPSQITLSNDRPVIEIKDNDSAELQLTGIGNIIEGNSSITKINYRLKLTKSTQDPFIIKLATEDGLAKQSDNDYFFLPQDIIHPGNKDIELSITVDIIGDTKVEANEDFFFNILGVSNNYEGRLTIPTPSIKTWIDNDDFADITITAKDGEEAPANNKPGIFTFSLPPGITVDEDLIIKYTLDGTAKSPADYAPVSGEAIIKKGTNSVDVQIDVVDDDIVEGDETVILTATLPNVHYGIQFKDNTNTATLKIIDNDYGLVSINDVQVQEQHSGEHTLTFNVSIDKEVSQPFKVYYHTEDQTATAGEDYKAVPPSAISIGRLPSDNNPINITYYGDRKVEADEIFRLVLTGLEDLFSGHLTLDPAKHIGLGTLRNDDNAEIKVTAIHGKEDGDNGKAIYKFTLVDRFGNEVTSDKPVTINYHLGGTAVAADYNLANNGLATEIVIPAEESSIELVFNIVDDEIVEGTETVILEDLAISSAYANEIKLGTSIPVLEIRDNDTATLTVISEPKILEGDSGETDYIFTVKLDKATSKDFTVNYQTQDITATAGEDYVATTGTLTFSGNKDEPHTVTVKIKGDHVVEPDETFSLLFGNPSRDFEGLLTFPKKDIIGTIENDDFTSIKITTQKGKEGAQNATFTFELTNGKTVDEDLEISYNLDNISAKIGEDYTIDPTEVSPLKIPKGSNSVTLTLKVIDDNLVEGTEEVNLTASVRSNPRNNIALVDNKAKVEIEDNDSAVISITNPTITEGDSGTQNLEFTVLVSQPTQEPFTVKYSTADGTAKVGSDYISEQNGILAFDKDNTSRNFSIKIIGDKVVEATEQFYVALNSLSNNFGGHLTLPAQPATATIVDNDYAKISITGTNGKEEGPVNGQFVFRILDGYSSDTPFTIDYDLTGDAVQGEDYSNAATGTITFEPGETEKVLQIEVIDDDKVEDDETVILTAKLNSIYPQITLNNSVSTIKIEDNDAAIITLTGVKSVVEGKDGYRELTYTVKLNNSSANPFDIAYFTEDITAKVADEDYLEAKGTLSFRGYEGEEHTFTVFVKGDEKVELDETFRVSIKAVDASPLSNRLNITGSPIVVTIVNDDEGKIHITKIDGAETADNSKPAQFVFGFNGNITSEKDIKIPYSLSTNSAIGNGVDYTGDLNGVITIPAGQQTATLTLPVIDDDIVEGTETVTLTVVNPTLPKDVALANTSQTLSIIDNDEAYITIQNVNVQEGNSGNTLMEFSVAIDKPTQEGFSISYKTEDGTALAGEDYVSIPAGVTTFNRLSKETLKISVTVTGDTKVEADETLKLILTALSNTYEGRLHLPSNPAIGTIINDDNAKIAITGTNGKEEGKVTGTFKFTLLDGVTVDQPITITYNLGGSATGNNVDYNDLLTAGTLVIPAGEHSGTVFINVVDDSIIEDTEDVIIEATLANNPYPNNIALNATTHTIEIEDNDYGTLSINGPLSIIEGNSGSQILYFDVTLSNPTTRSFTVEYETEDGTATLDDNDYQYAKGILSFDGQKANDVQQISVAINGDTKVEGDEFFKVILKGLSDKFGDRLRIVGSPAIANIIDDDNIAFNKTITIKKQDGEEGLSDAAFIFSYPPGVTLDTDTKINFNLSGTAEINKDYTIIGSSSSITIEAGKNSATLRLRVIDDEIVEDTEQVDLTVVGAPINQKYPDVKMDNNTSTLFIEDNDYGKITAQSRLITEGDSGTKEVVFTLRLDKETAKDFKLKFHTEDGTAKTSDFDYIAVDDEVFFNGKANEPQEIKVRIIGDKKIEADEYFELLLTQLSNTFNNRLSIVNTKLTGTIENDDKTNIIVTKTDGEEGGSPVTFTFTLEDDVTADEPILIDYEMMAESTAIGNGIDYIGATSGTVTIKPGDHAVTLVLDVVDDELIEDDETIVLKVNAIRGKYTNEIAIPTESTTAYIKDNDNAEIRILGPVEVTEGDVGTTEAKFTVILNNNVGNPFTVNYRTVDGTATVADNDYIPKSGTLDFGGTKGERKEIIILVNGDKKIEGDEDFFVQLSGLSNDFNKRLIIEIDKARGIIIDDDNIEANKIIHITKTDGAEKGDDVVFTFSFPQNVVSDYPTRIPYALSGVAKGAGIDYIGDISGEVIIPAGENKVTLRLPVIDDEIVEGTEVIELTTGNVINENYGKVSVSNSPIQAYILDDDYGKIRIEDAQISEGDLAYKQIKLDVVLDKETGLPFTITYNTEDGTAKVADNDYVAVNNGTLSFDGKAGEKQTIEITIVGDKKIEADEVFDVVLKALSSTFEGRLSIQKNRGTATILNDDTAEIIITAMDGAEAGTIPVRFKFSYPLGYTSDVPTVLNYTLGGTATAGGVDYKGSVNGVFAIPADKESAILELPVIDDDIVEDDETVSIAINSINTNYPASITVNPKLPVAKIMDNDSAILKLSNPVTQKEGDNGTTAYTFNLTLEKETGRGFVVKYTTADGTATVADKDYTHTAGELPFAGKAGEVQSVTVLVNGDLKIEADEDFKFKVFDLSETFNNRLTIPVTETKNVILNDDSSLITVIKVDGIEGMQDGQFVFALNPGVTSDKDITIHFKLSGTATASDYIALPSATSITIPAGENRAVLTIKTLDDDIVEETETVVLNVTKIDNPYNNVSMVLPIPVLNIYDNDTGYLTITSPAPVLEGHSGTKTVTFTVTLDKTTDKPFTVNYTTVDGTATVADKDYVKASGYLSFAGYTGETKKVDVTIIGDTKYEDDETFGLKLMNLAPTFDGQLTIGTDGKGVILNDDFAPMAMDDYVTTLEDEPVTFSVTANDKHDEGIDPKTVKIVTPPSIGKVVVHADGTVTYSPDKDVNGYDTFTYTVKDIFGRLSNEARVQITIIPVNDAPIAVDDIYYVQRDSSIRENVGLNDYDVDGDVLTFRVLEFPKHGKIEFFDGMDGAFVYVPNPGFTGIDTFVYEVKDPEGLKDTANVTLYVQPKVRVDLTPVLTVVTEGEVVKITAKLSEPLFQDVNVVLDFSGTAELNKDYTLEGNFDVIRIAAGDTVTTQYFLVKTLRDFIKEEDETVEAKIIAVDPSNFVTIGDSALVVIQDFYPEGKEPELNENGGIHPDPYMSPNGDGLGNEVFVIYNIDQYPDNEVVIYNRWGNEVFRIKGYNNKDISFSGKANAGMMTNKNEDLIDGVYFFIIHTKDTDGKPLLNKGYVIIKR</sequence>
<feature type="domain" description="Calx-beta" evidence="6">
    <location>
        <begin position="5018"/>
        <end position="5118"/>
    </location>
</feature>
<dbReference type="Pfam" id="PF17963">
    <property type="entry name" value="Big_9"/>
    <property type="match status" value="2"/>
</dbReference>
<dbReference type="InterPro" id="IPR001434">
    <property type="entry name" value="OmcB-like_DUF11"/>
</dbReference>
<feature type="domain" description="Calx-beta" evidence="6">
    <location>
        <begin position="1236"/>
        <end position="1336"/>
    </location>
</feature>
<evidence type="ECO:0000313" key="7">
    <source>
        <dbReference type="EMBL" id="MFD1628844.1"/>
    </source>
</evidence>
<evidence type="ECO:0000259" key="6">
    <source>
        <dbReference type="SMART" id="SM00237"/>
    </source>
</evidence>
<feature type="domain" description="Calx-beta" evidence="6">
    <location>
        <begin position="4660"/>
        <end position="4762"/>
    </location>
</feature>
<feature type="domain" description="Calx-beta" evidence="6">
    <location>
        <begin position="3243"/>
        <end position="3344"/>
    </location>
</feature>
<name>A0ABW4I967_9SPHI</name>
<dbReference type="Proteomes" id="UP001597118">
    <property type="component" value="Unassembled WGS sequence"/>
</dbReference>
<dbReference type="NCBIfam" id="NF012211">
    <property type="entry name" value="tand_rpt_95"/>
    <property type="match status" value="2"/>
</dbReference>
<keyword evidence="8" id="KW-1185">Reference proteome</keyword>
<evidence type="ECO:0000256" key="5">
    <source>
        <dbReference type="SAM" id="MobiDB-lite"/>
    </source>
</evidence>
<gene>
    <name evidence="7" type="ORF">ACFSAH_03090</name>
</gene>
<evidence type="ECO:0000256" key="1">
    <source>
        <dbReference type="ARBA" id="ARBA00022729"/>
    </source>
</evidence>
<feature type="domain" description="Calx-beta" evidence="6">
    <location>
        <begin position="2523"/>
        <end position="2623"/>
    </location>
</feature>
<keyword evidence="3" id="KW-0106">Calcium</keyword>
<dbReference type="SMART" id="SM00237">
    <property type="entry name" value="Calx_beta"/>
    <property type="match status" value="27"/>
</dbReference>
<protein>
    <submittedName>
        <fullName evidence="7">Calx-beta domain-containing protein</fullName>
    </submittedName>
</protein>
<dbReference type="Pfam" id="PF13585">
    <property type="entry name" value="CHU_C"/>
    <property type="match status" value="1"/>
</dbReference>
<organism evidence="7 8">
    <name type="scientific">Pseudopedobacter beijingensis</name>
    <dbReference type="NCBI Taxonomy" id="1207056"/>
    <lineage>
        <taxon>Bacteria</taxon>
        <taxon>Pseudomonadati</taxon>
        <taxon>Bacteroidota</taxon>
        <taxon>Sphingobacteriia</taxon>
        <taxon>Sphingobacteriales</taxon>
        <taxon>Sphingobacteriaceae</taxon>
        <taxon>Pseudopedobacter</taxon>
    </lineage>
</organism>
<feature type="domain" description="Calx-beta" evidence="6">
    <location>
        <begin position="2048"/>
        <end position="2148"/>
    </location>
</feature>
<feature type="domain" description="Calx-beta" evidence="6">
    <location>
        <begin position="3947"/>
        <end position="4048"/>
    </location>
</feature>
<dbReference type="Gene3D" id="2.60.40.3440">
    <property type="match status" value="2"/>
</dbReference>
<feature type="domain" description="Calx-beta" evidence="6">
    <location>
        <begin position="3478"/>
        <end position="3578"/>
    </location>
</feature>
<proteinExistence type="predicted"/>